<dbReference type="InterPro" id="IPR036034">
    <property type="entry name" value="PDZ_sf"/>
</dbReference>
<evidence type="ECO:0000256" key="5">
    <source>
        <dbReference type="ARBA" id="ARBA00022737"/>
    </source>
</evidence>
<evidence type="ECO:0000256" key="1">
    <source>
        <dbReference type="ARBA" id="ARBA00004418"/>
    </source>
</evidence>
<proteinExistence type="inferred from homology"/>
<dbReference type="InterPro" id="IPR041489">
    <property type="entry name" value="PDZ_6"/>
</dbReference>
<evidence type="ECO:0000256" key="7">
    <source>
        <dbReference type="ARBA" id="ARBA00022801"/>
    </source>
</evidence>
<dbReference type="Gene3D" id="2.40.10.120">
    <property type="match status" value="1"/>
</dbReference>
<evidence type="ECO:0000259" key="9">
    <source>
        <dbReference type="PROSITE" id="PS50106"/>
    </source>
</evidence>
<dbReference type="GO" id="GO:0004252">
    <property type="term" value="F:serine-type endopeptidase activity"/>
    <property type="evidence" value="ECO:0007669"/>
    <property type="project" value="InterPro"/>
</dbReference>
<dbReference type="SMART" id="SM00228">
    <property type="entry name" value="PDZ"/>
    <property type="match status" value="2"/>
</dbReference>
<dbReference type="InterPro" id="IPR011782">
    <property type="entry name" value="Pept_S1C_Do"/>
</dbReference>
<feature type="non-terminal residue" evidence="10">
    <location>
        <position position="1"/>
    </location>
</feature>
<keyword evidence="4" id="KW-0732">Signal</keyword>
<feature type="domain" description="PDZ" evidence="9">
    <location>
        <begin position="264"/>
        <end position="336"/>
    </location>
</feature>
<accession>A0A382MX50</accession>
<dbReference type="Pfam" id="PF17820">
    <property type="entry name" value="PDZ_6"/>
    <property type="match status" value="1"/>
</dbReference>
<reference evidence="10" key="1">
    <citation type="submission" date="2018-05" db="EMBL/GenBank/DDBJ databases">
        <authorList>
            <person name="Lanie J.A."/>
            <person name="Ng W.-L."/>
            <person name="Kazmierczak K.M."/>
            <person name="Andrzejewski T.M."/>
            <person name="Davidsen T.M."/>
            <person name="Wayne K.J."/>
            <person name="Tettelin H."/>
            <person name="Glass J.I."/>
            <person name="Rusch D."/>
            <person name="Podicherti R."/>
            <person name="Tsui H.-C.T."/>
            <person name="Winkler M.E."/>
        </authorList>
    </citation>
    <scope>NUCLEOTIDE SEQUENCE</scope>
</reference>
<evidence type="ECO:0000313" key="10">
    <source>
        <dbReference type="EMBL" id="SVC52918.1"/>
    </source>
</evidence>
<organism evidence="10">
    <name type="scientific">marine metagenome</name>
    <dbReference type="NCBI Taxonomy" id="408172"/>
    <lineage>
        <taxon>unclassified sequences</taxon>
        <taxon>metagenomes</taxon>
        <taxon>ecological metagenomes</taxon>
    </lineage>
</organism>
<evidence type="ECO:0000256" key="8">
    <source>
        <dbReference type="ARBA" id="ARBA00022825"/>
    </source>
</evidence>
<evidence type="ECO:0000256" key="4">
    <source>
        <dbReference type="ARBA" id="ARBA00022729"/>
    </source>
</evidence>
<comment type="similarity">
    <text evidence="2">Belongs to the peptidase S1C family.</text>
</comment>
<dbReference type="Pfam" id="PF13365">
    <property type="entry name" value="Trypsin_2"/>
    <property type="match status" value="1"/>
</dbReference>
<keyword evidence="5" id="KW-0677">Repeat</keyword>
<dbReference type="InterPro" id="IPR001478">
    <property type="entry name" value="PDZ"/>
</dbReference>
<dbReference type="GO" id="GO:0006508">
    <property type="term" value="P:proteolysis"/>
    <property type="evidence" value="ECO:0007669"/>
    <property type="project" value="UniProtKB-KW"/>
</dbReference>
<dbReference type="PROSITE" id="PS50106">
    <property type="entry name" value="PDZ"/>
    <property type="match status" value="2"/>
</dbReference>
<gene>
    <name evidence="10" type="ORF">METZ01_LOCUS305772</name>
</gene>
<keyword evidence="6" id="KW-0574">Periplasm</keyword>
<sequence length="370" mass="40528">GSGVIIHPEGYILTNEHVVAKATSIKVTLIDKREFDAHLVGADIKSDLAVIKIETKENLPHVDLGRSDDLMIGETVIAIGNPFGLQHTVTTGIISALHRSIKGGKNRVYRGFIQLDASINPGNSGGPLLNINGSLIGINTAIFKQAEGIGFAIPINKAKRIINDLIRYGKVRRGWLGVSVQGMTKEMLRFFHIDRIRGVVVTQVMEGSPGARAGLKRGDVILSLENNEVSDKSDYSERVSTYPVGNTIYMKILRDGKERALSLKVSLLPKSRVVDYVQNWLGFTVNKIQQSLARRYRLATSQGVVVTSVTPNSVGGKIGIQPGDIIRQVNQVRIENEKDFRMAIVKAAGRDSVLILIQRGQNGYYVTLEP</sequence>
<feature type="domain" description="PDZ" evidence="9">
    <location>
        <begin position="165"/>
        <end position="256"/>
    </location>
</feature>
<dbReference type="SUPFAM" id="SSF50494">
    <property type="entry name" value="Trypsin-like serine proteases"/>
    <property type="match status" value="1"/>
</dbReference>
<dbReference type="PRINTS" id="PR00834">
    <property type="entry name" value="PROTEASES2C"/>
</dbReference>
<name>A0A382MX50_9ZZZZ</name>
<evidence type="ECO:0000256" key="6">
    <source>
        <dbReference type="ARBA" id="ARBA00022764"/>
    </source>
</evidence>
<dbReference type="Pfam" id="PF13180">
    <property type="entry name" value="PDZ_2"/>
    <property type="match status" value="1"/>
</dbReference>
<dbReference type="AlphaFoldDB" id="A0A382MX50"/>
<dbReference type="EMBL" id="UINC01096214">
    <property type="protein sequence ID" value="SVC52918.1"/>
    <property type="molecule type" value="Genomic_DNA"/>
</dbReference>
<dbReference type="NCBIfam" id="TIGR02037">
    <property type="entry name" value="degP_htrA_DO"/>
    <property type="match status" value="1"/>
</dbReference>
<dbReference type="Gene3D" id="2.30.42.10">
    <property type="match status" value="2"/>
</dbReference>
<dbReference type="PANTHER" id="PTHR43343:SF3">
    <property type="entry name" value="PROTEASE DO-LIKE 8, CHLOROPLASTIC"/>
    <property type="match status" value="1"/>
</dbReference>
<comment type="subcellular location">
    <subcellularLocation>
        <location evidence="1">Periplasm</location>
    </subcellularLocation>
</comment>
<dbReference type="InterPro" id="IPR009003">
    <property type="entry name" value="Peptidase_S1_PA"/>
</dbReference>
<dbReference type="PANTHER" id="PTHR43343">
    <property type="entry name" value="PEPTIDASE S12"/>
    <property type="match status" value="1"/>
</dbReference>
<dbReference type="InterPro" id="IPR001940">
    <property type="entry name" value="Peptidase_S1C"/>
</dbReference>
<dbReference type="SUPFAM" id="SSF50156">
    <property type="entry name" value="PDZ domain-like"/>
    <property type="match status" value="2"/>
</dbReference>
<dbReference type="GO" id="GO:0042597">
    <property type="term" value="C:periplasmic space"/>
    <property type="evidence" value="ECO:0007669"/>
    <property type="project" value="UniProtKB-SubCell"/>
</dbReference>
<dbReference type="FunFam" id="2.40.10.10:FF:000001">
    <property type="entry name" value="Periplasmic serine protease DegS"/>
    <property type="match status" value="1"/>
</dbReference>
<keyword evidence="8" id="KW-0720">Serine protease</keyword>
<evidence type="ECO:0000256" key="2">
    <source>
        <dbReference type="ARBA" id="ARBA00010541"/>
    </source>
</evidence>
<keyword evidence="7" id="KW-0378">Hydrolase</keyword>
<evidence type="ECO:0000256" key="3">
    <source>
        <dbReference type="ARBA" id="ARBA00022670"/>
    </source>
</evidence>
<keyword evidence="3" id="KW-0645">Protease</keyword>
<protein>
    <recommendedName>
        <fullName evidence="9">PDZ domain-containing protein</fullName>
    </recommendedName>
</protein>
<dbReference type="InterPro" id="IPR051201">
    <property type="entry name" value="Chloro_Bact_Ser_Proteases"/>
</dbReference>